<evidence type="ECO:0000259" key="3">
    <source>
        <dbReference type="Pfam" id="PF00144"/>
    </source>
</evidence>
<accession>A0A9P8SE80</accession>
<dbReference type="RefSeq" id="XP_044717066.1">
    <property type="nucleotide sequence ID" value="XM_044867806.1"/>
</dbReference>
<comment type="caution">
    <text evidence="4">The sequence shown here is derived from an EMBL/GenBank/DDBJ whole genome shotgun (WGS) entry which is preliminary data.</text>
</comment>
<evidence type="ECO:0000256" key="2">
    <source>
        <dbReference type="SAM" id="SignalP"/>
    </source>
</evidence>
<protein>
    <submittedName>
        <fullName evidence="4">Beta-lactamase domain-containing protein</fullName>
    </submittedName>
</protein>
<comment type="similarity">
    <text evidence="1">Belongs to the peptidase S12 family.</text>
</comment>
<dbReference type="EMBL" id="JAIZPD010000012">
    <property type="protein sequence ID" value="KAH0959553.1"/>
    <property type="molecule type" value="Genomic_DNA"/>
</dbReference>
<dbReference type="InterPro" id="IPR012338">
    <property type="entry name" value="Beta-lactam/transpept-like"/>
</dbReference>
<dbReference type="Pfam" id="PF00144">
    <property type="entry name" value="Beta-lactamase"/>
    <property type="match status" value="1"/>
</dbReference>
<dbReference type="PANTHER" id="PTHR46825">
    <property type="entry name" value="D-ALANYL-D-ALANINE-CARBOXYPEPTIDASE/ENDOPEPTIDASE AMPH"/>
    <property type="match status" value="1"/>
</dbReference>
<feature type="signal peptide" evidence="2">
    <location>
        <begin position="1"/>
        <end position="25"/>
    </location>
</feature>
<keyword evidence="5" id="KW-1185">Reference proteome</keyword>
<dbReference type="PANTHER" id="PTHR46825:SF9">
    <property type="entry name" value="BETA-LACTAMASE-RELATED DOMAIN-CONTAINING PROTEIN"/>
    <property type="match status" value="1"/>
</dbReference>
<evidence type="ECO:0000256" key="1">
    <source>
        <dbReference type="ARBA" id="ARBA00038215"/>
    </source>
</evidence>
<feature type="chain" id="PRO_5040128434" evidence="2">
    <location>
        <begin position="26"/>
        <end position="192"/>
    </location>
</feature>
<name>A0A9P8SE80_9HYPO</name>
<evidence type="ECO:0000313" key="5">
    <source>
        <dbReference type="Proteomes" id="UP000824596"/>
    </source>
</evidence>
<dbReference type="SUPFAM" id="SSF56601">
    <property type="entry name" value="beta-lactamase/transpeptidase-like"/>
    <property type="match status" value="1"/>
</dbReference>
<dbReference type="OrthoDB" id="5946976at2759"/>
<dbReference type="AlphaFoldDB" id="A0A9P8SE80"/>
<dbReference type="Gene3D" id="3.40.710.10">
    <property type="entry name" value="DD-peptidase/beta-lactamase superfamily"/>
    <property type="match status" value="1"/>
</dbReference>
<sequence length="192" mass="20410">MVSACCVLSTAVIAALQQLGNGAMAGQEQKPLTLGPIGDKGSKAHSPFSQDFNALARDILEQWKVPGMSIAVVDGHDVFAKGFGLATLPDTPATPETLYYVGSTTKAQTAVVLAQLIDSKAYPALSRGWSTPISSILRDDFVLQDEWATNHVTLDDAASHRTGIAGHDNSWHHEINGTQATLQDVPKDTMQA</sequence>
<organism evidence="4 5">
    <name type="scientific">Hirsutella rhossiliensis</name>
    <dbReference type="NCBI Taxonomy" id="111463"/>
    <lineage>
        <taxon>Eukaryota</taxon>
        <taxon>Fungi</taxon>
        <taxon>Dikarya</taxon>
        <taxon>Ascomycota</taxon>
        <taxon>Pezizomycotina</taxon>
        <taxon>Sordariomycetes</taxon>
        <taxon>Hypocreomycetidae</taxon>
        <taxon>Hypocreales</taxon>
        <taxon>Ophiocordycipitaceae</taxon>
        <taxon>Hirsutella</taxon>
    </lineage>
</organism>
<dbReference type="Proteomes" id="UP000824596">
    <property type="component" value="Unassembled WGS sequence"/>
</dbReference>
<evidence type="ECO:0000313" key="4">
    <source>
        <dbReference type="EMBL" id="KAH0959553.1"/>
    </source>
</evidence>
<dbReference type="GeneID" id="68358464"/>
<keyword evidence="2" id="KW-0732">Signal</keyword>
<gene>
    <name evidence="4" type="ORF">HRG_09335</name>
</gene>
<dbReference type="InterPro" id="IPR050491">
    <property type="entry name" value="AmpC-like"/>
</dbReference>
<dbReference type="InterPro" id="IPR001466">
    <property type="entry name" value="Beta-lactam-related"/>
</dbReference>
<reference evidence="4" key="1">
    <citation type="submission" date="2021-09" db="EMBL/GenBank/DDBJ databases">
        <title>A high-quality genome of the endoparasitic fungus Hirsutella rhossiliensis with a comparison of Hirsutella genomes reveals transposable elements contributing to genome size variation.</title>
        <authorList>
            <person name="Lin R."/>
            <person name="Jiao Y."/>
            <person name="Sun X."/>
            <person name="Ling J."/>
            <person name="Xie B."/>
            <person name="Cheng X."/>
        </authorList>
    </citation>
    <scope>NUCLEOTIDE SEQUENCE</scope>
    <source>
        <strain evidence="4">HR02</strain>
    </source>
</reference>
<feature type="domain" description="Beta-lactamase-related" evidence="3">
    <location>
        <begin position="53"/>
        <end position="171"/>
    </location>
</feature>
<proteinExistence type="inferred from homology"/>